<accession>A0A2T3YXF5</accession>
<proteinExistence type="predicted"/>
<gene>
    <name evidence="1" type="ORF">M441DRAFT_30420</name>
</gene>
<reference evidence="1 2" key="1">
    <citation type="submission" date="2016-07" db="EMBL/GenBank/DDBJ databases">
        <title>Multiple horizontal gene transfer events from other fungi enriched the ability of initially mycotrophic Trichoderma (Ascomycota) to feed on dead plant biomass.</title>
        <authorList>
            <consortium name="DOE Joint Genome Institute"/>
            <person name="Aerts A."/>
            <person name="Atanasova L."/>
            <person name="Chenthamara K."/>
            <person name="Zhang J."/>
            <person name="Grujic M."/>
            <person name="Henrissat B."/>
            <person name="Kuo A."/>
            <person name="Salamov A."/>
            <person name="Lipzen A."/>
            <person name="Labutti K."/>
            <person name="Barry K."/>
            <person name="Miao Y."/>
            <person name="Rahimi M.J."/>
            <person name="Shen Q."/>
            <person name="Grigoriev I.V."/>
            <person name="Kubicek C.P."/>
            <person name="Druzhinina I.S."/>
        </authorList>
    </citation>
    <scope>NUCLEOTIDE SEQUENCE [LARGE SCALE GENOMIC DNA]</scope>
    <source>
        <strain evidence="1 2">CBS 433.97</strain>
    </source>
</reference>
<dbReference type="Proteomes" id="UP000240493">
    <property type="component" value="Unassembled WGS sequence"/>
</dbReference>
<keyword evidence="2" id="KW-1185">Reference proteome</keyword>
<dbReference type="OrthoDB" id="4899475at2759"/>
<sequence>MAPPELVREFPAMKPQLVFPPKSYVDIQGTLAKPIDVIHRAIIALNEDIAMFEAMGYHKRHTAASNEFLRSLCYYSEVLILDSLIKIESEFQAYACTPASRAIEPHRSIGSGLADARVSFSRFLHFIRRVLDEAGWEVSWNAPSTGDMVPTACPYQLLYQMICMEKLSSASTDQIPRTFLSLQKQAYLSLSQLPPGIKRVTSNDNCGRPTMIFIAGTLDLSRIVFGANETAWGDLTAVSAITRKARDIRLRHYITPAMQAFQALRRKEMEALAELQGNSGGNFDGAELLWRARSRAMEQMRSDDSFLGGENEMGLALRPPWWSINQGCYLCQGMMGYKSPKVWNENQRRRYILTFD</sequence>
<protein>
    <submittedName>
        <fullName evidence="1">Uncharacterized protein</fullName>
    </submittedName>
</protein>
<dbReference type="EMBL" id="KZ679268">
    <property type="protein sequence ID" value="PTB37239.1"/>
    <property type="molecule type" value="Genomic_DNA"/>
</dbReference>
<evidence type="ECO:0000313" key="1">
    <source>
        <dbReference type="EMBL" id="PTB37239.1"/>
    </source>
</evidence>
<evidence type="ECO:0000313" key="2">
    <source>
        <dbReference type="Proteomes" id="UP000240493"/>
    </source>
</evidence>
<name>A0A2T3YXF5_TRIA4</name>
<organism evidence="1 2">
    <name type="scientific">Trichoderma asperellum (strain ATCC 204424 / CBS 433.97 / NBRC 101777)</name>
    <dbReference type="NCBI Taxonomy" id="1042311"/>
    <lineage>
        <taxon>Eukaryota</taxon>
        <taxon>Fungi</taxon>
        <taxon>Dikarya</taxon>
        <taxon>Ascomycota</taxon>
        <taxon>Pezizomycotina</taxon>
        <taxon>Sordariomycetes</taxon>
        <taxon>Hypocreomycetidae</taxon>
        <taxon>Hypocreales</taxon>
        <taxon>Hypocreaceae</taxon>
        <taxon>Trichoderma</taxon>
    </lineage>
</organism>
<dbReference type="AlphaFoldDB" id="A0A2T3YXF5"/>